<accession>A0A1S3DGG1</accession>
<dbReference type="Proteomes" id="UP000079169">
    <property type="component" value="Unplaced"/>
</dbReference>
<feature type="domain" description="Homeobox" evidence="8">
    <location>
        <begin position="101"/>
        <end position="190"/>
    </location>
</feature>
<dbReference type="Gene3D" id="1.10.10.60">
    <property type="entry name" value="Homeodomain-like"/>
    <property type="match status" value="2"/>
</dbReference>
<feature type="region of interest" description="Disordered" evidence="7">
    <location>
        <begin position="193"/>
        <end position="224"/>
    </location>
</feature>
<dbReference type="PANTHER" id="PTHR24340">
    <property type="entry name" value="HOMEOBOX PROTEIN NKX"/>
    <property type="match status" value="1"/>
</dbReference>
<evidence type="ECO:0000259" key="8">
    <source>
        <dbReference type="PROSITE" id="PS50071"/>
    </source>
</evidence>
<dbReference type="GeneID" id="103518105"/>
<keyword evidence="2 5" id="KW-0238">DNA-binding</keyword>
<keyword evidence="3 5" id="KW-0371">Homeobox</keyword>
<organism evidence="9 10">
    <name type="scientific">Diaphorina citri</name>
    <name type="common">Asian citrus psyllid</name>
    <dbReference type="NCBI Taxonomy" id="121845"/>
    <lineage>
        <taxon>Eukaryota</taxon>
        <taxon>Metazoa</taxon>
        <taxon>Ecdysozoa</taxon>
        <taxon>Arthropoda</taxon>
        <taxon>Hexapoda</taxon>
        <taxon>Insecta</taxon>
        <taxon>Pterygota</taxon>
        <taxon>Neoptera</taxon>
        <taxon>Paraneoptera</taxon>
        <taxon>Hemiptera</taxon>
        <taxon>Sternorrhyncha</taxon>
        <taxon>Psylloidea</taxon>
        <taxon>Psyllidae</taxon>
        <taxon>Diaphorininae</taxon>
        <taxon>Diaphorina</taxon>
    </lineage>
</organism>
<evidence type="ECO:0000256" key="4">
    <source>
        <dbReference type="ARBA" id="ARBA00023242"/>
    </source>
</evidence>
<dbReference type="SUPFAM" id="SSF46689">
    <property type="entry name" value="Homeodomain-like"/>
    <property type="match status" value="2"/>
</dbReference>
<dbReference type="InterPro" id="IPR001356">
    <property type="entry name" value="HD"/>
</dbReference>
<feature type="DNA-binding region" description="Homeobox" evidence="5">
    <location>
        <begin position="103"/>
        <end position="191"/>
    </location>
</feature>
<dbReference type="CDD" id="cd00086">
    <property type="entry name" value="homeodomain"/>
    <property type="match status" value="1"/>
</dbReference>
<dbReference type="STRING" id="121845.A0A1S3DGG1"/>
<dbReference type="InterPro" id="IPR017970">
    <property type="entry name" value="Homeobox_CS"/>
</dbReference>
<dbReference type="GO" id="GO:0000981">
    <property type="term" value="F:DNA-binding transcription factor activity, RNA polymerase II-specific"/>
    <property type="evidence" value="ECO:0007669"/>
    <property type="project" value="InterPro"/>
</dbReference>
<dbReference type="InterPro" id="IPR000047">
    <property type="entry name" value="HTH_motif"/>
</dbReference>
<dbReference type="PRINTS" id="PR00024">
    <property type="entry name" value="HOMEOBOX"/>
</dbReference>
<dbReference type="InterPro" id="IPR050394">
    <property type="entry name" value="Homeobox_NK-like"/>
</dbReference>
<dbReference type="InterPro" id="IPR020479">
    <property type="entry name" value="HD_metazoa"/>
</dbReference>
<gene>
    <name evidence="10" type="primary">LOC103518105</name>
</gene>
<dbReference type="PROSITE" id="PS50071">
    <property type="entry name" value="HOMEOBOX_2"/>
    <property type="match status" value="1"/>
</dbReference>
<dbReference type="KEGG" id="dci:103518105"/>
<dbReference type="GO" id="GO:0030154">
    <property type="term" value="P:cell differentiation"/>
    <property type="evidence" value="ECO:0007669"/>
    <property type="project" value="TreeGrafter"/>
</dbReference>
<evidence type="ECO:0000256" key="6">
    <source>
        <dbReference type="RuleBase" id="RU000682"/>
    </source>
</evidence>
<evidence type="ECO:0000313" key="10">
    <source>
        <dbReference type="RefSeq" id="XP_008481387.1"/>
    </source>
</evidence>
<evidence type="ECO:0000256" key="1">
    <source>
        <dbReference type="ARBA" id="ARBA00004123"/>
    </source>
</evidence>
<dbReference type="AlphaFoldDB" id="A0A1S3DGG1"/>
<evidence type="ECO:0000256" key="7">
    <source>
        <dbReference type="SAM" id="MobiDB-lite"/>
    </source>
</evidence>
<sequence>MILPRLPHSSYHHPTARSSSYNLSGYGLWCYNANNDFHPSRSAGLMKSGESPRRKMSLVELAGRCGMPASLPHSLDNSSSPRILTNVSLQKESINNSDKDAKKKHTRPTFSGQQIFALEKTFEQTKYLAGPERAKLAYALGMTESQVKVSILITKYLAGPERAKLAYALGMTESQVKVWFQNRRTKWRKKHAAEMATAKRKQDQVEESEEEEEDDYRHSDNAAKRLRRELAAHCGVQNM</sequence>
<dbReference type="RefSeq" id="XP_008481387.1">
    <property type="nucleotide sequence ID" value="XM_008483165.3"/>
</dbReference>
<evidence type="ECO:0000313" key="9">
    <source>
        <dbReference type="Proteomes" id="UP000079169"/>
    </source>
</evidence>
<dbReference type="GO" id="GO:0000978">
    <property type="term" value="F:RNA polymerase II cis-regulatory region sequence-specific DNA binding"/>
    <property type="evidence" value="ECO:0007669"/>
    <property type="project" value="TreeGrafter"/>
</dbReference>
<dbReference type="PROSITE" id="PS00027">
    <property type="entry name" value="HOMEOBOX_1"/>
    <property type="match status" value="1"/>
</dbReference>
<evidence type="ECO:0000256" key="2">
    <source>
        <dbReference type="ARBA" id="ARBA00023125"/>
    </source>
</evidence>
<evidence type="ECO:0000256" key="5">
    <source>
        <dbReference type="PROSITE-ProRule" id="PRU00108"/>
    </source>
</evidence>
<dbReference type="Pfam" id="PF00046">
    <property type="entry name" value="Homeodomain"/>
    <property type="match status" value="2"/>
</dbReference>
<keyword evidence="9" id="KW-1185">Reference proteome</keyword>
<proteinExistence type="predicted"/>
<feature type="compositionally biased region" description="Basic and acidic residues" evidence="7">
    <location>
        <begin position="215"/>
        <end position="224"/>
    </location>
</feature>
<comment type="subcellular location">
    <subcellularLocation>
        <location evidence="1 5 6">Nucleus</location>
    </subcellularLocation>
</comment>
<dbReference type="PRINTS" id="PR00031">
    <property type="entry name" value="HTHREPRESSR"/>
</dbReference>
<dbReference type="PANTHER" id="PTHR24340:SF35">
    <property type="entry name" value="HGTX, ISOFORM C"/>
    <property type="match status" value="1"/>
</dbReference>
<dbReference type="GO" id="GO:0005634">
    <property type="term" value="C:nucleus"/>
    <property type="evidence" value="ECO:0007669"/>
    <property type="project" value="UniProtKB-SubCell"/>
</dbReference>
<dbReference type="FunFam" id="1.10.10.60:FF:000391">
    <property type="entry name" value="Homeobox transcription factor"/>
    <property type="match status" value="1"/>
</dbReference>
<feature type="compositionally biased region" description="Acidic residues" evidence="7">
    <location>
        <begin position="205"/>
        <end position="214"/>
    </location>
</feature>
<dbReference type="PaxDb" id="121845-A0A1S3DGG1"/>
<keyword evidence="4 5" id="KW-0539">Nucleus</keyword>
<protein>
    <submittedName>
        <fullName evidence="10">Homeobox protein bagpipe-like</fullName>
    </submittedName>
</protein>
<evidence type="ECO:0000256" key="3">
    <source>
        <dbReference type="ARBA" id="ARBA00023155"/>
    </source>
</evidence>
<reference evidence="10" key="1">
    <citation type="submission" date="2025-08" db="UniProtKB">
        <authorList>
            <consortium name="RefSeq"/>
        </authorList>
    </citation>
    <scope>IDENTIFICATION</scope>
</reference>
<name>A0A1S3DGG1_DIACI</name>
<dbReference type="SMART" id="SM00389">
    <property type="entry name" value="HOX"/>
    <property type="match status" value="1"/>
</dbReference>
<dbReference type="InterPro" id="IPR009057">
    <property type="entry name" value="Homeodomain-like_sf"/>
</dbReference>